<dbReference type="EMBL" id="JAGRRH010000019">
    <property type="protein sequence ID" value="KAG7349214.1"/>
    <property type="molecule type" value="Genomic_DNA"/>
</dbReference>
<feature type="transmembrane region" description="Helical" evidence="1">
    <location>
        <begin position="21"/>
        <end position="41"/>
    </location>
</feature>
<dbReference type="AlphaFoldDB" id="A0A9K3PLC1"/>
<evidence type="ECO:0000313" key="2">
    <source>
        <dbReference type="EMBL" id="KAG7349214.1"/>
    </source>
</evidence>
<keyword evidence="3" id="KW-1185">Reference proteome</keyword>
<comment type="caution">
    <text evidence="2">The sequence shown here is derived from an EMBL/GenBank/DDBJ whole genome shotgun (WGS) entry which is preliminary data.</text>
</comment>
<keyword evidence="1" id="KW-1133">Transmembrane helix</keyword>
<dbReference type="Proteomes" id="UP000693970">
    <property type="component" value="Unassembled WGS sequence"/>
</dbReference>
<protein>
    <submittedName>
        <fullName evidence="2">Uncharacterized protein</fullName>
    </submittedName>
</protein>
<reference evidence="2" key="1">
    <citation type="journal article" date="2021" name="Sci. Rep.">
        <title>Diploid genomic architecture of Nitzschia inconspicua, an elite biomass production diatom.</title>
        <authorList>
            <person name="Oliver A."/>
            <person name="Podell S."/>
            <person name="Pinowska A."/>
            <person name="Traller J.C."/>
            <person name="Smith S.R."/>
            <person name="McClure R."/>
            <person name="Beliaev A."/>
            <person name="Bohutskyi P."/>
            <person name="Hill E.A."/>
            <person name="Rabines A."/>
            <person name="Zheng H."/>
            <person name="Allen L.Z."/>
            <person name="Kuo A."/>
            <person name="Grigoriev I.V."/>
            <person name="Allen A.E."/>
            <person name="Hazlebeck D."/>
            <person name="Allen E.E."/>
        </authorList>
    </citation>
    <scope>NUCLEOTIDE SEQUENCE</scope>
    <source>
        <strain evidence="2">Hildebrandi</strain>
    </source>
</reference>
<name>A0A9K3PLC1_9STRA</name>
<sequence length="484" mass="54325">MAKITNPFASVSRGEQGKCNVGAVVPTLAVFFVLCNALFWIPNLQIARESLFSTPVGDNPVHPSFRKTMHSHKTQFIEETENMQIYTAAWWQSVERFVGCPIDEIKSLKDATFFPVRRSGNGQDDCHMTVDYLDFMVEHLRGWYQWSESNEGLAYATGRMQLATEQMVQKRNKQSTIFMQTTLAVIPLAANSKNPAQLRTLQEAMATTITSLLQNGIGRVVIVGHFENDAILARNAFLQLQMLCEQTESVAEQINDSTLPFQVELKRQVDDETIVQQLAFVHTKGDGNLVPKAALKGLQLALKGKVDDNGQVPELWLGPKSPTKQQFMSGIRHPWTSWNWEYIYFTEPDQVLNARLTPSFTKAMDRDGIILPHRLQPIPHVSDLVGLVELQPAPVHKFIVTMDPEVDACCDLGPKSNTGFVAAKKEGCTDYWWKCFYEDGAEHMQQYDLIRATTGVVHVAADEHARQCRPIKGGRGTCVDVTDV</sequence>
<accession>A0A9K3PLC1</accession>
<evidence type="ECO:0000313" key="3">
    <source>
        <dbReference type="Proteomes" id="UP000693970"/>
    </source>
</evidence>
<evidence type="ECO:0000256" key="1">
    <source>
        <dbReference type="SAM" id="Phobius"/>
    </source>
</evidence>
<gene>
    <name evidence="2" type="ORF">IV203_011811</name>
</gene>
<keyword evidence="1" id="KW-0472">Membrane</keyword>
<reference evidence="2" key="2">
    <citation type="submission" date="2021-04" db="EMBL/GenBank/DDBJ databases">
        <authorList>
            <person name="Podell S."/>
        </authorList>
    </citation>
    <scope>NUCLEOTIDE SEQUENCE</scope>
    <source>
        <strain evidence="2">Hildebrandi</strain>
    </source>
</reference>
<keyword evidence="1" id="KW-0812">Transmembrane</keyword>
<organism evidence="2 3">
    <name type="scientific">Nitzschia inconspicua</name>
    <dbReference type="NCBI Taxonomy" id="303405"/>
    <lineage>
        <taxon>Eukaryota</taxon>
        <taxon>Sar</taxon>
        <taxon>Stramenopiles</taxon>
        <taxon>Ochrophyta</taxon>
        <taxon>Bacillariophyta</taxon>
        <taxon>Bacillariophyceae</taxon>
        <taxon>Bacillariophycidae</taxon>
        <taxon>Bacillariales</taxon>
        <taxon>Bacillariaceae</taxon>
        <taxon>Nitzschia</taxon>
    </lineage>
</organism>
<dbReference type="OrthoDB" id="223830at2759"/>
<proteinExistence type="predicted"/>